<keyword evidence="3" id="KW-1185">Reference proteome</keyword>
<evidence type="ECO:0000313" key="3">
    <source>
        <dbReference type="Proteomes" id="UP000249922"/>
    </source>
</evidence>
<reference evidence="2 3" key="1">
    <citation type="submission" date="2018-06" db="EMBL/GenBank/DDBJ databases">
        <title>Complete genome sequence of Paracoccus mutanolyticus strain RSP-02 isolated from cellulosic waste.</title>
        <authorList>
            <person name="Amrutha R.N."/>
            <person name="Shrivastav A."/>
            <person name="Buddana S.K."/>
            <person name="Deshpande U."/>
            <person name="Prakasham R.S."/>
        </authorList>
    </citation>
    <scope>NUCLEOTIDE SEQUENCE [LARGE SCALE GENOMIC DNA]</scope>
    <source>
        <strain evidence="2 3">RSP-02</strain>
    </source>
</reference>
<gene>
    <name evidence="2" type="ORF">DPM13_09165</name>
</gene>
<sequence>MPKLRQIVSSQSLVRYNTNDYSVPHAYGHQDVWIRAKKQEVVIGLRQVQSVDLCPNQESWRGVVTYLGQWARSS</sequence>
<feature type="domain" description="Transposase for insertion sequence element IS21-like C-terminal" evidence="1">
    <location>
        <begin position="7"/>
        <end position="44"/>
    </location>
</feature>
<dbReference type="EMBL" id="CP030239">
    <property type="protein sequence ID" value="AWX93235.1"/>
    <property type="molecule type" value="Genomic_DNA"/>
</dbReference>
<evidence type="ECO:0000313" key="2">
    <source>
        <dbReference type="EMBL" id="AWX93235.1"/>
    </source>
</evidence>
<proteinExistence type="predicted"/>
<name>A0ABM6WRN3_9RHOB</name>
<dbReference type="InterPro" id="IPR054353">
    <property type="entry name" value="IstA-like_C"/>
</dbReference>
<dbReference type="Pfam" id="PF22483">
    <property type="entry name" value="Mu-transpos_C_2"/>
    <property type="match status" value="1"/>
</dbReference>
<dbReference type="Proteomes" id="UP000249922">
    <property type="component" value="Chromosome"/>
</dbReference>
<evidence type="ECO:0000259" key="1">
    <source>
        <dbReference type="Pfam" id="PF22483"/>
    </source>
</evidence>
<organism evidence="2 3">
    <name type="scientific">Paracoccus mutanolyticus</name>
    <dbReference type="NCBI Taxonomy" id="1499308"/>
    <lineage>
        <taxon>Bacteria</taxon>
        <taxon>Pseudomonadati</taxon>
        <taxon>Pseudomonadota</taxon>
        <taxon>Alphaproteobacteria</taxon>
        <taxon>Rhodobacterales</taxon>
        <taxon>Paracoccaceae</taxon>
        <taxon>Paracoccus</taxon>
    </lineage>
</organism>
<protein>
    <recommendedName>
        <fullName evidence="1">Transposase for insertion sequence element IS21-like C-terminal domain-containing protein</fullName>
    </recommendedName>
</protein>
<accession>A0ABM6WRN3</accession>